<organism evidence="1 2">
    <name type="scientific">Streptomyces scopuliridis RB72</name>
    <dbReference type="NCBI Taxonomy" id="1440053"/>
    <lineage>
        <taxon>Bacteria</taxon>
        <taxon>Bacillati</taxon>
        <taxon>Actinomycetota</taxon>
        <taxon>Actinomycetes</taxon>
        <taxon>Kitasatosporales</taxon>
        <taxon>Streptomycetaceae</taxon>
        <taxon>Streptomyces</taxon>
    </lineage>
</organism>
<sequence length="59" mass="6115">MSEAQELTVRDISETSWEGLVATALSGIEESPGWTDCWPTGGTSGVCCTTSPAAPEPTL</sequence>
<keyword evidence="2" id="KW-1185">Reference proteome</keyword>
<dbReference type="EMBL" id="AZSP01000141">
    <property type="protein sequence ID" value="PVE11346.1"/>
    <property type="molecule type" value="Genomic_DNA"/>
</dbReference>
<gene>
    <name evidence="1" type="ORF">Y717_08795</name>
</gene>
<proteinExistence type="predicted"/>
<accession>A0A2T7T8E8</accession>
<dbReference type="GeneID" id="95547128"/>
<dbReference type="RefSeq" id="WP_030354849.1">
    <property type="nucleotide sequence ID" value="NZ_AZSP01000141.1"/>
</dbReference>
<name>A0A2T7T8E8_9ACTN</name>
<comment type="caution">
    <text evidence="1">The sequence shown here is derived from an EMBL/GenBank/DDBJ whole genome shotgun (WGS) entry which is preliminary data.</text>
</comment>
<dbReference type="STRING" id="1440053.GCA_000718095_05906"/>
<reference evidence="1 2" key="1">
    <citation type="submission" date="2013-12" db="EMBL/GenBank/DDBJ databases">
        <title>Annotated genome of Streptomyces scopuliridis.</title>
        <authorList>
            <person name="Olson J.B."/>
        </authorList>
    </citation>
    <scope>NUCLEOTIDE SEQUENCE [LARGE SCALE GENOMIC DNA]</scope>
    <source>
        <strain evidence="1 2">RB72</strain>
    </source>
</reference>
<evidence type="ECO:0000313" key="2">
    <source>
        <dbReference type="Proteomes" id="UP000245992"/>
    </source>
</evidence>
<dbReference type="Proteomes" id="UP000245992">
    <property type="component" value="Unassembled WGS sequence"/>
</dbReference>
<dbReference type="AlphaFoldDB" id="A0A2T7T8E8"/>
<protein>
    <submittedName>
        <fullName evidence="1">Uncharacterized protein</fullName>
    </submittedName>
</protein>
<evidence type="ECO:0000313" key="1">
    <source>
        <dbReference type="EMBL" id="PVE11346.1"/>
    </source>
</evidence>